<keyword evidence="2" id="KW-0808">Transferase</keyword>
<dbReference type="Gene3D" id="3.30.559.10">
    <property type="entry name" value="Chloramphenicol acetyltransferase-like domain"/>
    <property type="match status" value="1"/>
</dbReference>
<dbReference type="PANTHER" id="PTHR31623">
    <property type="entry name" value="F21J9.9"/>
    <property type="match status" value="1"/>
</dbReference>
<accession>A0AAE1VKH4</accession>
<dbReference type="EMBL" id="JAVYJV010000004">
    <property type="protein sequence ID" value="KAK4373598.1"/>
    <property type="molecule type" value="Genomic_DNA"/>
</dbReference>
<name>A0AAE1VKH4_9SOLA</name>
<evidence type="ECO:0000313" key="5">
    <source>
        <dbReference type="Proteomes" id="UP001291623"/>
    </source>
</evidence>
<sequence length="245" mass="26939">MSLSSIVSSACKIIKPYSPTPTSLRCHKLSYLDQMLGGIYVPLALFYPNLSNTWSNKPSNLSEHLEKSLSKVLTHYYPLAGKLNDNVSIDCNDYGVEFFTTKIDCPMSKVLNDPYTDKEDLVYPKGVSNTYSYEGSLAVFQLSYFNCGGIAISACITDKVADGYTIGTFMKDWATIARNPSSELPSPQFNGASLFPPTKDDLSNESNNIVPEREECSSKSFSFSSSKLAALKAMIINQSESTESD</sequence>
<dbReference type="Proteomes" id="UP001291623">
    <property type="component" value="Unassembled WGS sequence"/>
</dbReference>
<proteinExistence type="inferred from homology"/>
<reference evidence="4" key="1">
    <citation type="submission" date="2023-12" db="EMBL/GenBank/DDBJ databases">
        <title>Genome assembly of Anisodus tanguticus.</title>
        <authorList>
            <person name="Wang Y.-J."/>
        </authorList>
    </citation>
    <scope>NUCLEOTIDE SEQUENCE</scope>
    <source>
        <strain evidence="4">KB-2021</strain>
        <tissue evidence="4">Leaf</tissue>
    </source>
</reference>
<dbReference type="Pfam" id="PF02458">
    <property type="entry name" value="Transferase"/>
    <property type="match status" value="1"/>
</dbReference>
<dbReference type="PANTHER" id="PTHR31623:SF41">
    <property type="entry name" value="ACYLSUGAR ACYLTRANSFERASE 3-LIKE"/>
    <property type="match status" value="1"/>
</dbReference>
<evidence type="ECO:0000256" key="2">
    <source>
        <dbReference type="ARBA" id="ARBA00022679"/>
    </source>
</evidence>
<evidence type="ECO:0000256" key="1">
    <source>
        <dbReference type="ARBA" id="ARBA00009861"/>
    </source>
</evidence>
<gene>
    <name evidence="4" type="ORF">RND71_008982</name>
</gene>
<dbReference type="GO" id="GO:0016746">
    <property type="term" value="F:acyltransferase activity"/>
    <property type="evidence" value="ECO:0007669"/>
    <property type="project" value="UniProtKB-KW"/>
</dbReference>
<dbReference type="AlphaFoldDB" id="A0AAE1VKH4"/>
<comment type="caution">
    <text evidence="4">The sequence shown here is derived from an EMBL/GenBank/DDBJ whole genome shotgun (WGS) entry which is preliminary data.</text>
</comment>
<keyword evidence="5" id="KW-1185">Reference proteome</keyword>
<organism evidence="4 5">
    <name type="scientific">Anisodus tanguticus</name>
    <dbReference type="NCBI Taxonomy" id="243964"/>
    <lineage>
        <taxon>Eukaryota</taxon>
        <taxon>Viridiplantae</taxon>
        <taxon>Streptophyta</taxon>
        <taxon>Embryophyta</taxon>
        <taxon>Tracheophyta</taxon>
        <taxon>Spermatophyta</taxon>
        <taxon>Magnoliopsida</taxon>
        <taxon>eudicotyledons</taxon>
        <taxon>Gunneridae</taxon>
        <taxon>Pentapetalae</taxon>
        <taxon>asterids</taxon>
        <taxon>lamiids</taxon>
        <taxon>Solanales</taxon>
        <taxon>Solanaceae</taxon>
        <taxon>Solanoideae</taxon>
        <taxon>Hyoscyameae</taxon>
        <taxon>Anisodus</taxon>
    </lineage>
</organism>
<keyword evidence="3" id="KW-0012">Acyltransferase</keyword>
<comment type="similarity">
    <text evidence="1">Belongs to the plant acyltransferase family.</text>
</comment>
<protein>
    <submittedName>
        <fullName evidence="4">Uncharacterized protein</fullName>
    </submittedName>
</protein>
<evidence type="ECO:0000256" key="3">
    <source>
        <dbReference type="ARBA" id="ARBA00023315"/>
    </source>
</evidence>
<dbReference type="InterPro" id="IPR023213">
    <property type="entry name" value="CAT-like_dom_sf"/>
</dbReference>
<evidence type="ECO:0000313" key="4">
    <source>
        <dbReference type="EMBL" id="KAK4373598.1"/>
    </source>
</evidence>